<evidence type="ECO:0000313" key="2">
    <source>
        <dbReference type="Proteomes" id="UP001234297"/>
    </source>
</evidence>
<keyword evidence="2" id="KW-1185">Reference proteome</keyword>
<accession>A0ACC2K2B9</accession>
<comment type="caution">
    <text evidence="1">The sequence shown here is derived from an EMBL/GenBank/DDBJ whole genome shotgun (WGS) entry which is preliminary data.</text>
</comment>
<evidence type="ECO:0000313" key="1">
    <source>
        <dbReference type="EMBL" id="KAJ8615260.1"/>
    </source>
</evidence>
<reference evidence="1 2" key="1">
    <citation type="journal article" date="2022" name="Hortic Res">
        <title>A haplotype resolved chromosomal level avocado genome allows analysis of novel avocado genes.</title>
        <authorList>
            <person name="Nath O."/>
            <person name="Fletcher S.J."/>
            <person name="Hayward A."/>
            <person name="Shaw L.M."/>
            <person name="Masouleh A.K."/>
            <person name="Furtado A."/>
            <person name="Henry R.J."/>
            <person name="Mitter N."/>
        </authorList>
    </citation>
    <scope>NUCLEOTIDE SEQUENCE [LARGE SCALE GENOMIC DNA]</scope>
    <source>
        <strain evidence="2">cv. Hass</strain>
    </source>
</reference>
<name>A0ACC2K2B9_PERAE</name>
<sequence length="496" mass="55600">MDLLTLFQAIASFSALLIIYHLIITWTTSNKSMRAGPPEPAGCLPIIGHLHLLMRGPGQLLGKLGAMADQYGPTFMVGFEMHRMLVVSSNEAVKDCFTTNDKALSNRANTAVAEHMGYNHAMFGLAPYGPYWREVHKIVMLQILSNTRLKELKHVRATEIDSRVKHMYRLWSMNGGSAVPIDLKQWCGEMTLNIVSKMVVGKRCFNYSHRDDGDGGGEDDREGRRFRKAINQFFYLMEVFVTSDAVPFLKWFDFQGHKWAMKATANEMDSLLSMWLDEHRKRRSLAEGDVTNEDFMDVMLSITEDDQISGYDRDIIIKATCLSIILGGMEGTSDALAQAIALVLANPQVLKKAQEELDIHVGKDRNMDESDVANLVDGYHVPAGTLVLVNTWKLHRDPRVWSDPNEFRPERFLTSHAGVELRGQNFEYVPFGSGRRACPSLSFALQVINLALALVFHSFDVAAISPVEPLTMGLSPGNSYPVQVLFSPRLSPGLYR</sequence>
<dbReference type="Proteomes" id="UP001234297">
    <property type="component" value="Chromosome 12"/>
</dbReference>
<dbReference type="EMBL" id="CM056820">
    <property type="protein sequence ID" value="KAJ8615260.1"/>
    <property type="molecule type" value="Genomic_DNA"/>
</dbReference>
<organism evidence="1 2">
    <name type="scientific">Persea americana</name>
    <name type="common">Avocado</name>
    <dbReference type="NCBI Taxonomy" id="3435"/>
    <lineage>
        <taxon>Eukaryota</taxon>
        <taxon>Viridiplantae</taxon>
        <taxon>Streptophyta</taxon>
        <taxon>Embryophyta</taxon>
        <taxon>Tracheophyta</taxon>
        <taxon>Spermatophyta</taxon>
        <taxon>Magnoliopsida</taxon>
        <taxon>Magnoliidae</taxon>
        <taxon>Laurales</taxon>
        <taxon>Lauraceae</taxon>
        <taxon>Persea</taxon>
    </lineage>
</organism>
<proteinExistence type="predicted"/>
<gene>
    <name evidence="1" type="ORF">MRB53_034632</name>
</gene>
<protein>
    <submittedName>
        <fullName evidence="1">Uncharacterized protein</fullName>
    </submittedName>
</protein>